<keyword evidence="5" id="KW-1185">Reference proteome</keyword>
<organism evidence="3 5">
    <name type="scientific">Drosophila yakuba</name>
    <name type="common">Fruit fly</name>
    <dbReference type="NCBI Taxonomy" id="7245"/>
    <lineage>
        <taxon>Eukaryota</taxon>
        <taxon>Metazoa</taxon>
        <taxon>Ecdysozoa</taxon>
        <taxon>Arthropoda</taxon>
        <taxon>Hexapoda</taxon>
        <taxon>Insecta</taxon>
        <taxon>Pterygota</taxon>
        <taxon>Neoptera</taxon>
        <taxon>Endopterygota</taxon>
        <taxon>Diptera</taxon>
        <taxon>Brachycera</taxon>
        <taxon>Muscomorpha</taxon>
        <taxon>Ephydroidea</taxon>
        <taxon>Drosophilidae</taxon>
        <taxon>Drosophila</taxon>
        <taxon>Sophophora</taxon>
    </lineage>
</organism>
<evidence type="ECO:0000313" key="5">
    <source>
        <dbReference type="Proteomes" id="UP000002282"/>
    </source>
</evidence>
<dbReference type="EMBL" id="CH891934">
    <property type="protein sequence ID" value="KRK05375.1"/>
    <property type="molecule type" value="Genomic_DNA"/>
</dbReference>
<proteinExistence type="predicted"/>
<dbReference type="Proteomes" id="UP000002282">
    <property type="component" value="Chromosome 3L"/>
</dbReference>
<keyword evidence="2" id="KW-0472">Membrane</keyword>
<dbReference type="AlphaFoldDB" id="A0A0R1E206"/>
<sequence>MAMELFVLHNLQKVEQFTTFELKYFLIIYAIVVLMILGVPLAFLLQSKGSASERDRFQLEANRSRDNPLRGQARRRIRDSSA</sequence>
<feature type="compositionally biased region" description="Basic residues" evidence="1">
    <location>
        <begin position="72"/>
        <end position="82"/>
    </location>
</feature>
<evidence type="ECO:0000256" key="1">
    <source>
        <dbReference type="SAM" id="MobiDB-lite"/>
    </source>
</evidence>
<evidence type="ECO:0000256" key="2">
    <source>
        <dbReference type="SAM" id="Phobius"/>
    </source>
</evidence>
<feature type="transmembrane region" description="Helical" evidence="2">
    <location>
        <begin position="24"/>
        <end position="45"/>
    </location>
</feature>
<gene>
    <name evidence="3" type="primary">Dyak\GE27545</name>
    <name evidence="4" type="synonym">Dyak\GE27541</name>
    <name evidence="4" type="ORF">Dyak_GE27541</name>
    <name evidence="3" type="ORF">Dyak_GE27545</name>
</gene>
<dbReference type="EMBL" id="CM000159">
    <property type="protein sequence ID" value="KRK02227.1"/>
    <property type="molecule type" value="Genomic_DNA"/>
</dbReference>
<accession>A0A0R1E206</accession>
<reference evidence="3" key="1">
    <citation type="submission" date="2006-01" db="EMBL/GenBank/DDBJ databases">
        <title>The Genome of Drosophila yakuba.</title>
        <authorList>
            <consortium name="The Drosophila yakuba Sequencing Consortium"/>
        </authorList>
    </citation>
    <scope>NUCLEOTIDE SEQUENCE</scope>
    <source>
        <strain evidence="3">Tai18E2</strain>
    </source>
</reference>
<dbReference type="KEGG" id="dya:Dyak_GE27545"/>
<reference evidence="3 5" key="2">
    <citation type="journal article" date="2007" name="Nature">
        <title>Evolution of genes and genomes on the Drosophila phylogeny.</title>
        <authorList>
            <consortium name="Drosophila 12 Genomes Consortium"/>
            <person name="Clark A.G."/>
            <person name="Eisen M.B."/>
            <person name="Smith D.R."/>
            <person name="Bergman C.M."/>
            <person name="Oliver B."/>
            <person name="Markow T.A."/>
            <person name="Kaufman T.C."/>
            <person name="Kellis M."/>
            <person name="Gelbart W."/>
            <person name="Iyer V.N."/>
            <person name="Pollard D.A."/>
            <person name="Sackton T.B."/>
            <person name="Larracuente A.M."/>
            <person name="Singh N.D."/>
            <person name="Abad J.P."/>
            <person name="Abt D.N."/>
            <person name="Adryan B."/>
            <person name="Aguade M."/>
            <person name="Akashi H."/>
            <person name="Anderson W.W."/>
            <person name="Aquadro C.F."/>
            <person name="Ardell D.H."/>
            <person name="Arguello R."/>
            <person name="Artieri C.G."/>
            <person name="Barbash D.A."/>
            <person name="Barker D."/>
            <person name="Barsanti P."/>
            <person name="Batterham P."/>
            <person name="Batzoglou S."/>
            <person name="Begun D."/>
            <person name="Bhutkar A."/>
            <person name="Blanco E."/>
            <person name="Bosak S.A."/>
            <person name="Bradley R.K."/>
            <person name="Brand A.D."/>
            <person name="Brent M.R."/>
            <person name="Brooks A.N."/>
            <person name="Brown R.H."/>
            <person name="Butlin R.K."/>
            <person name="Caggese C."/>
            <person name="Calvi B.R."/>
            <person name="Bernardo de Carvalho A."/>
            <person name="Caspi A."/>
            <person name="Castrezana S."/>
            <person name="Celniker S.E."/>
            <person name="Chang J.L."/>
            <person name="Chapple C."/>
            <person name="Chatterji S."/>
            <person name="Chinwalla A."/>
            <person name="Civetta A."/>
            <person name="Clifton S.W."/>
            <person name="Comeron J.M."/>
            <person name="Costello J.C."/>
            <person name="Coyne J.A."/>
            <person name="Daub J."/>
            <person name="David R.G."/>
            <person name="Delcher A.L."/>
            <person name="Delehaunty K."/>
            <person name="Do C.B."/>
            <person name="Ebling H."/>
            <person name="Edwards K."/>
            <person name="Eickbush T."/>
            <person name="Evans J.D."/>
            <person name="Filipski A."/>
            <person name="Findeiss S."/>
            <person name="Freyhult E."/>
            <person name="Fulton L."/>
            <person name="Fulton R."/>
            <person name="Garcia A.C."/>
            <person name="Gardiner A."/>
            <person name="Garfield D.A."/>
            <person name="Garvin B.E."/>
            <person name="Gibson G."/>
            <person name="Gilbert D."/>
            <person name="Gnerre S."/>
            <person name="Godfrey J."/>
            <person name="Good R."/>
            <person name="Gotea V."/>
            <person name="Gravely B."/>
            <person name="Greenberg A.J."/>
            <person name="Griffiths-Jones S."/>
            <person name="Gross S."/>
            <person name="Guigo R."/>
            <person name="Gustafson E.A."/>
            <person name="Haerty W."/>
            <person name="Hahn M.W."/>
            <person name="Halligan D.L."/>
            <person name="Halpern A.L."/>
            <person name="Halter G.M."/>
            <person name="Han M.V."/>
            <person name="Heger A."/>
            <person name="Hillier L."/>
            <person name="Hinrichs A.S."/>
            <person name="Holmes I."/>
            <person name="Hoskins R.A."/>
            <person name="Hubisz M.J."/>
            <person name="Hultmark D."/>
            <person name="Huntley M.A."/>
            <person name="Jaffe D.B."/>
            <person name="Jagadeeshan S."/>
            <person name="Jeck W.R."/>
            <person name="Johnson J."/>
            <person name="Jones C.D."/>
            <person name="Jordan W.C."/>
            <person name="Karpen G.H."/>
            <person name="Kataoka E."/>
            <person name="Keightley P.D."/>
            <person name="Kheradpour P."/>
            <person name="Kirkness E.F."/>
            <person name="Koerich L.B."/>
            <person name="Kristiansen K."/>
            <person name="Kudrna D."/>
            <person name="Kulathinal R.J."/>
            <person name="Kumar S."/>
            <person name="Kwok R."/>
            <person name="Lander E."/>
            <person name="Langley C.H."/>
            <person name="Lapoint R."/>
            <person name="Lazzaro B.P."/>
            <person name="Lee S.J."/>
            <person name="Levesque L."/>
            <person name="Li R."/>
            <person name="Lin C.F."/>
            <person name="Lin M.F."/>
            <person name="Lindblad-Toh K."/>
            <person name="Llopart A."/>
            <person name="Long M."/>
            <person name="Low L."/>
            <person name="Lozovsky E."/>
            <person name="Lu J."/>
            <person name="Luo M."/>
            <person name="Machado C.A."/>
            <person name="Makalowski W."/>
            <person name="Marzo M."/>
            <person name="Matsuda M."/>
            <person name="Matzkin L."/>
            <person name="McAllister B."/>
            <person name="McBride C.S."/>
            <person name="McKernan B."/>
            <person name="McKernan K."/>
            <person name="Mendez-Lago M."/>
            <person name="Minx P."/>
            <person name="Mollenhauer M.U."/>
            <person name="Montooth K."/>
            <person name="Mount S.M."/>
            <person name="Mu X."/>
            <person name="Myers E."/>
            <person name="Negre B."/>
            <person name="Newfeld S."/>
            <person name="Nielsen R."/>
            <person name="Noor M.A."/>
            <person name="O'Grady P."/>
            <person name="Pachter L."/>
            <person name="Papaceit M."/>
            <person name="Parisi M.J."/>
            <person name="Parisi M."/>
            <person name="Parts L."/>
            <person name="Pedersen J.S."/>
            <person name="Pesole G."/>
            <person name="Phillippy A.M."/>
            <person name="Ponting C.P."/>
            <person name="Pop M."/>
            <person name="Porcelli D."/>
            <person name="Powell J.R."/>
            <person name="Prohaska S."/>
            <person name="Pruitt K."/>
            <person name="Puig M."/>
            <person name="Quesneville H."/>
            <person name="Ram K.R."/>
            <person name="Rand D."/>
            <person name="Rasmussen M.D."/>
            <person name="Reed L.K."/>
            <person name="Reenan R."/>
            <person name="Reily A."/>
            <person name="Remington K.A."/>
            <person name="Rieger T.T."/>
            <person name="Ritchie M.G."/>
            <person name="Robin C."/>
            <person name="Rogers Y.H."/>
            <person name="Rohde C."/>
            <person name="Rozas J."/>
            <person name="Rubenfield M.J."/>
            <person name="Ruiz A."/>
            <person name="Russo S."/>
            <person name="Salzberg S.L."/>
            <person name="Sanchez-Gracia A."/>
            <person name="Saranga D.J."/>
            <person name="Sato H."/>
            <person name="Schaeffer S.W."/>
            <person name="Schatz M.C."/>
            <person name="Schlenke T."/>
            <person name="Schwartz R."/>
            <person name="Segarra C."/>
            <person name="Singh R.S."/>
            <person name="Sirot L."/>
            <person name="Sirota M."/>
            <person name="Sisneros N.B."/>
            <person name="Smith C.D."/>
            <person name="Smith T.F."/>
            <person name="Spieth J."/>
            <person name="Stage D.E."/>
            <person name="Stark A."/>
            <person name="Stephan W."/>
            <person name="Strausberg R.L."/>
            <person name="Strempel S."/>
            <person name="Sturgill D."/>
            <person name="Sutton G."/>
            <person name="Sutton G.G."/>
            <person name="Tao W."/>
            <person name="Teichmann S."/>
            <person name="Tobari Y.N."/>
            <person name="Tomimura Y."/>
            <person name="Tsolas J.M."/>
            <person name="Valente V.L."/>
            <person name="Venter E."/>
            <person name="Venter J.C."/>
            <person name="Vicario S."/>
            <person name="Vieira F.G."/>
            <person name="Vilella A.J."/>
            <person name="Villasante A."/>
            <person name="Walenz B."/>
            <person name="Wang J."/>
            <person name="Wasserman M."/>
            <person name="Watts T."/>
            <person name="Wilson D."/>
            <person name="Wilson R.K."/>
            <person name="Wing R.A."/>
            <person name="Wolfner M.F."/>
            <person name="Wong A."/>
            <person name="Wong G.K."/>
            <person name="Wu C.I."/>
            <person name="Wu G."/>
            <person name="Yamamoto D."/>
            <person name="Yang H.P."/>
            <person name="Yang S.P."/>
            <person name="Yorke J.A."/>
            <person name="Yoshida K."/>
            <person name="Zdobnov E."/>
            <person name="Zhang P."/>
            <person name="Zhang Y."/>
            <person name="Zimin A.V."/>
            <person name="Baldwin J."/>
            <person name="Abdouelleil A."/>
            <person name="Abdulkadir J."/>
            <person name="Abebe A."/>
            <person name="Abera B."/>
            <person name="Abreu J."/>
            <person name="Acer S.C."/>
            <person name="Aftuck L."/>
            <person name="Alexander A."/>
            <person name="An P."/>
            <person name="Anderson E."/>
            <person name="Anderson S."/>
            <person name="Arachi H."/>
            <person name="Azer M."/>
            <person name="Bachantsang P."/>
            <person name="Barry A."/>
            <person name="Bayul T."/>
            <person name="Berlin A."/>
            <person name="Bessette D."/>
            <person name="Bloom T."/>
            <person name="Blye J."/>
            <person name="Boguslavskiy L."/>
            <person name="Bonnet C."/>
            <person name="Boukhgalter B."/>
            <person name="Bourzgui I."/>
            <person name="Brown A."/>
            <person name="Cahill P."/>
            <person name="Channer S."/>
            <person name="Cheshatsang Y."/>
            <person name="Chuda L."/>
            <person name="Citroen M."/>
            <person name="Collymore A."/>
            <person name="Cooke P."/>
            <person name="Costello M."/>
            <person name="D'Aco K."/>
            <person name="Daza R."/>
            <person name="De Haan G."/>
            <person name="DeGray S."/>
            <person name="DeMaso C."/>
            <person name="Dhargay N."/>
            <person name="Dooley K."/>
            <person name="Dooley E."/>
            <person name="Doricent M."/>
            <person name="Dorje P."/>
            <person name="Dorjee K."/>
            <person name="Dupes A."/>
            <person name="Elong R."/>
            <person name="Falk J."/>
            <person name="Farina A."/>
            <person name="Faro S."/>
            <person name="Ferguson D."/>
            <person name="Fisher S."/>
            <person name="Foley C.D."/>
            <person name="Franke A."/>
            <person name="Friedrich D."/>
            <person name="Gadbois L."/>
            <person name="Gearin G."/>
            <person name="Gearin C.R."/>
            <person name="Giannoukos G."/>
            <person name="Goode T."/>
            <person name="Graham J."/>
            <person name="Grandbois E."/>
            <person name="Grewal S."/>
            <person name="Gyaltsen K."/>
            <person name="Hafez N."/>
            <person name="Hagos B."/>
            <person name="Hall J."/>
            <person name="Henson C."/>
            <person name="Hollinger A."/>
            <person name="Honan T."/>
            <person name="Huard M.D."/>
            <person name="Hughes L."/>
            <person name="Hurhula B."/>
            <person name="Husby M.E."/>
            <person name="Kamat A."/>
            <person name="Kanga B."/>
            <person name="Kashin S."/>
            <person name="Khazanovich D."/>
            <person name="Kisner P."/>
            <person name="Lance K."/>
            <person name="Lara M."/>
            <person name="Lee W."/>
            <person name="Lennon N."/>
            <person name="Letendre F."/>
            <person name="LeVine R."/>
            <person name="Lipovsky A."/>
            <person name="Liu X."/>
            <person name="Liu J."/>
            <person name="Liu S."/>
            <person name="Lokyitsang T."/>
            <person name="Lokyitsang Y."/>
            <person name="Lubonja R."/>
            <person name="Lui A."/>
            <person name="MacDonald P."/>
            <person name="Magnisalis V."/>
            <person name="Maru K."/>
            <person name="Matthews C."/>
            <person name="McCusker W."/>
            <person name="McDonough S."/>
            <person name="Mehta T."/>
            <person name="Meldrim J."/>
            <person name="Meneus L."/>
            <person name="Mihai O."/>
            <person name="Mihalev A."/>
            <person name="Mihova T."/>
            <person name="Mittelman R."/>
            <person name="Mlenga V."/>
            <person name="Montmayeur A."/>
            <person name="Mulrain L."/>
            <person name="Navidi A."/>
            <person name="Naylor J."/>
            <person name="Negash T."/>
            <person name="Nguyen T."/>
            <person name="Nguyen N."/>
            <person name="Nicol R."/>
            <person name="Norbu C."/>
            <person name="Norbu N."/>
            <person name="Novod N."/>
            <person name="O'Neill B."/>
            <person name="Osman S."/>
            <person name="Markiewicz E."/>
            <person name="Oyono O.L."/>
            <person name="Patti C."/>
            <person name="Phunkhang P."/>
            <person name="Pierre F."/>
            <person name="Priest M."/>
            <person name="Raghuraman S."/>
            <person name="Rege F."/>
            <person name="Reyes R."/>
            <person name="Rise C."/>
            <person name="Rogov P."/>
            <person name="Ross K."/>
            <person name="Ryan E."/>
            <person name="Settipalli S."/>
            <person name="Shea T."/>
            <person name="Sherpa N."/>
            <person name="Shi L."/>
            <person name="Shih D."/>
            <person name="Sparrow T."/>
            <person name="Spaulding J."/>
            <person name="Stalker J."/>
            <person name="Stange-Thomann N."/>
            <person name="Stavropoulos S."/>
            <person name="Stone C."/>
            <person name="Strader C."/>
            <person name="Tesfaye S."/>
            <person name="Thomson T."/>
            <person name="Thoulutsang Y."/>
            <person name="Thoulutsang D."/>
            <person name="Topham K."/>
            <person name="Topping I."/>
            <person name="Tsamla T."/>
            <person name="Vassiliev H."/>
            <person name="Vo A."/>
            <person name="Wangchuk T."/>
            <person name="Wangdi T."/>
            <person name="Weiand M."/>
            <person name="Wilkinson J."/>
            <person name="Wilson A."/>
            <person name="Yadav S."/>
            <person name="Young G."/>
            <person name="Yu Q."/>
            <person name="Zembek L."/>
            <person name="Zhong D."/>
            <person name="Zimmer A."/>
            <person name="Zwirko Z."/>
            <person name="Jaffe D.B."/>
            <person name="Alvarez P."/>
            <person name="Brockman W."/>
            <person name="Butler J."/>
            <person name="Chin C."/>
            <person name="Gnerre S."/>
            <person name="Grabherr M."/>
            <person name="Kleber M."/>
            <person name="Mauceli E."/>
            <person name="MacCallum I."/>
        </authorList>
    </citation>
    <scope>NUCLEOTIDE SEQUENCE [LARGE SCALE GENOMIC DNA]</scope>
    <source>
        <strain evidence="3">Tai18E2</strain>
        <strain evidence="5">Tai18E2 / Tucson 14021-0261.01</strain>
    </source>
</reference>
<keyword evidence="2" id="KW-0812">Transmembrane</keyword>
<reference evidence="3" key="4">
    <citation type="submission" date="2015-11" db="EMBL/GenBank/DDBJ databases">
        <authorList>
            <consortium name="FlyBase"/>
        </authorList>
    </citation>
    <scope>NUCLEOTIDE SEQUENCE</scope>
    <source>
        <strain evidence="3">Tai18E2</strain>
    </source>
</reference>
<keyword evidence="2" id="KW-1133">Transmembrane helix</keyword>
<feature type="region of interest" description="Disordered" evidence="1">
    <location>
        <begin position="63"/>
        <end position="82"/>
    </location>
</feature>
<evidence type="ECO:0000313" key="4">
    <source>
        <dbReference type="EMBL" id="KRK05375.1"/>
    </source>
</evidence>
<dbReference type="OrthoDB" id="7848004at2759"/>
<name>A0A0R1E206_DROYA</name>
<dbReference type="KEGG" id="dya:Dyak_GE27541"/>
<evidence type="ECO:0000313" key="3">
    <source>
        <dbReference type="EMBL" id="KRK02227.1"/>
    </source>
</evidence>
<reference evidence="3 5" key="3">
    <citation type="journal article" date="2007" name="PLoS Biol.">
        <title>Principles of genome evolution in the Drosophila melanogaster species group.</title>
        <authorList>
            <person name="Ranz J.M."/>
            <person name="Maurin D."/>
            <person name="Chan Y.S."/>
            <person name="von Grotthuss M."/>
            <person name="Hillier L.W."/>
            <person name="Roote J."/>
            <person name="Ashburner M."/>
            <person name="Bergman C.M."/>
        </authorList>
    </citation>
    <scope>NUCLEOTIDE SEQUENCE [LARGE SCALE GENOMIC DNA]</scope>
    <source>
        <strain evidence="3">Tai18E2</strain>
        <strain evidence="5">Tai18E2 / Tucson 14021-0261.01</strain>
    </source>
</reference>
<protein>
    <submittedName>
        <fullName evidence="3">Uncharacterized protein</fullName>
    </submittedName>
</protein>